<comment type="caution">
    <text evidence="1">The sequence shown here is derived from an EMBL/GenBank/DDBJ whole genome shotgun (WGS) entry which is preliminary data.</text>
</comment>
<evidence type="ECO:0000313" key="2">
    <source>
        <dbReference type="Proteomes" id="UP000823964"/>
    </source>
</evidence>
<reference evidence="1" key="1">
    <citation type="journal article" date="2021" name="PeerJ">
        <title>Extensive microbial diversity within the chicken gut microbiome revealed by metagenomics and culture.</title>
        <authorList>
            <person name="Gilroy R."/>
            <person name="Ravi A."/>
            <person name="Getino M."/>
            <person name="Pursley I."/>
            <person name="Horton D.L."/>
            <person name="Alikhan N.F."/>
            <person name="Baker D."/>
            <person name="Gharbi K."/>
            <person name="Hall N."/>
            <person name="Watson M."/>
            <person name="Adriaenssens E.M."/>
            <person name="Foster-Nyarko E."/>
            <person name="Jarju S."/>
            <person name="Secka A."/>
            <person name="Antonio M."/>
            <person name="Oren A."/>
            <person name="Chaudhuri R.R."/>
            <person name="La Ragione R."/>
            <person name="Hildebrand F."/>
            <person name="Pallen M.J."/>
        </authorList>
    </citation>
    <scope>NUCLEOTIDE SEQUENCE</scope>
    <source>
        <strain evidence="1">14975</strain>
    </source>
</reference>
<name>A0A9D1V9V4_9BACT</name>
<protein>
    <submittedName>
        <fullName evidence="1">Uncharacterized protein</fullName>
    </submittedName>
</protein>
<dbReference type="EMBL" id="DXFQ01000013">
    <property type="protein sequence ID" value="HIX19140.1"/>
    <property type="molecule type" value="Genomic_DNA"/>
</dbReference>
<organism evidence="1 2">
    <name type="scientific">Candidatus Akkermansia intestinigallinarum</name>
    <dbReference type="NCBI Taxonomy" id="2838431"/>
    <lineage>
        <taxon>Bacteria</taxon>
        <taxon>Pseudomonadati</taxon>
        <taxon>Verrucomicrobiota</taxon>
        <taxon>Verrucomicrobiia</taxon>
        <taxon>Verrucomicrobiales</taxon>
        <taxon>Akkermansiaceae</taxon>
        <taxon>Akkermansia</taxon>
    </lineage>
</organism>
<proteinExistence type="predicted"/>
<reference evidence="1" key="2">
    <citation type="submission" date="2021-04" db="EMBL/GenBank/DDBJ databases">
        <authorList>
            <person name="Gilroy R."/>
        </authorList>
    </citation>
    <scope>NUCLEOTIDE SEQUENCE</scope>
    <source>
        <strain evidence="1">14975</strain>
    </source>
</reference>
<sequence>MITRFASQLLPHALALLLLLPACSWRDPMLPVSIRDQRSRTTTAAFVDLYAVRGEMEQRRQTITPVDEYFATLGRSSRPQDIRRIILDAATPGATIFPDQDATGRLWQEKGADILIAVTPKPERRSTSAADPRRVTCPLHRSAYPAGTQSLLIMLTDGGLVVRPSAERLRPPPHPSAPSS</sequence>
<gene>
    <name evidence="1" type="ORF">H9862_00885</name>
</gene>
<accession>A0A9D1V9V4</accession>
<evidence type="ECO:0000313" key="1">
    <source>
        <dbReference type="EMBL" id="HIX19140.1"/>
    </source>
</evidence>
<dbReference type="AlphaFoldDB" id="A0A9D1V9V4"/>
<dbReference type="Proteomes" id="UP000823964">
    <property type="component" value="Unassembled WGS sequence"/>
</dbReference>